<dbReference type="AlphaFoldDB" id="A0A4P9XYG5"/>
<sequence length="202" mass="21528">MSNTKNTGIVENITIIYKKIPQGAPKADETFAIQKETLDLDAVEIPAENGVLLRTLYITIDPYMRNRMQDPKIPSYISAFESGSPMVGGVIAEVLRSNVPTISPGDIVQANTPWKSYVVTQHKDSFHEDITVIKNARTAGIPLPYYLGVLGMSGLTAYSGLLDIGKPKSGETLYVSSAAGAVGQVVGQIGKILGLYVVGSAG</sequence>
<protein>
    <submittedName>
        <fullName evidence="3">Alcohol dehydrogenase</fullName>
    </submittedName>
</protein>
<dbReference type="SUPFAM" id="SSF51735">
    <property type="entry name" value="NAD(P)-binding Rossmann-fold domains"/>
    <property type="match status" value="1"/>
</dbReference>
<dbReference type="OrthoDB" id="809632at2759"/>
<dbReference type="Gene3D" id="3.90.180.10">
    <property type="entry name" value="Medium-chain alcohol dehydrogenases, catalytic domain"/>
    <property type="match status" value="1"/>
</dbReference>
<evidence type="ECO:0000313" key="4">
    <source>
        <dbReference type="Proteomes" id="UP000267251"/>
    </source>
</evidence>
<feature type="domain" description="Oxidoreductase N-terminal" evidence="2">
    <location>
        <begin position="15"/>
        <end position="125"/>
    </location>
</feature>
<dbReference type="SUPFAM" id="SSF50129">
    <property type="entry name" value="GroES-like"/>
    <property type="match status" value="1"/>
</dbReference>
<dbReference type="PANTHER" id="PTHR43205:SF7">
    <property type="entry name" value="PROSTAGLANDIN REDUCTASE 1"/>
    <property type="match status" value="1"/>
</dbReference>
<dbReference type="InterPro" id="IPR011032">
    <property type="entry name" value="GroES-like_sf"/>
</dbReference>
<gene>
    <name evidence="3" type="ORF">BJ684DRAFT_12946</name>
</gene>
<dbReference type="InterPro" id="IPR041694">
    <property type="entry name" value="ADH_N_2"/>
</dbReference>
<evidence type="ECO:0000256" key="1">
    <source>
        <dbReference type="ARBA" id="ARBA00023002"/>
    </source>
</evidence>
<accession>A0A4P9XYG5</accession>
<dbReference type="GO" id="GO:0016628">
    <property type="term" value="F:oxidoreductase activity, acting on the CH-CH group of donors, NAD or NADP as acceptor"/>
    <property type="evidence" value="ECO:0007669"/>
    <property type="project" value="InterPro"/>
</dbReference>
<keyword evidence="4" id="KW-1185">Reference proteome</keyword>
<dbReference type="Proteomes" id="UP000267251">
    <property type="component" value="Unassembled WGS sequence"/>
</dbReference>
<dbReference type="Pfam" id="PF16884">
    <property type="entry name" value="ADH_N_2"/>
    <property type="match status" value="1"/>
</dbReference>
<feature type="non-terminal residue" evidence="3">
    <location>
        <position position="202"/>
    </location>
</feature>
<dbReference type="InterPro" id="IPR036291">
    <property type="entry name" value="NAD(P)-bd_dom_sf"/>
</dbReference>
<name>A0A4P9XYG5_9FUNG</name>
<evidence type="ECO:0000259" key="2">
    <source>
        <dbReference type="Pfam" id="PF16884"/>
    </source>
</evidence>
<evidence type="ECO:0000313" key="3">
    <source>
        <dbReference type="EMBL" id="RKP11414.1"/>
    </source>
</evidence>
<dbReference type="CDD" id="cd05288">
    <property type="entry name" value="PGDH"/>
    <property type="match status" value="1"/>
</dbReference>
<dbReference type="EMBL" id="KZ988933">
    <property type="protein sequence ID" value="RKP11414.1"/>
    <property type="molecule type" value="Genomic_DNA"/>
</dbReference>
<proteinExistence type="predicted"/>
<dbReference type="PANTHER" id="PTHR43205">
    <property type="entry name" value="PROSTAGLANDIN REDUCTASE"/>
    <property type="match status" value="1"/>
</dbReference>
<organism evidence="3 4">
    <name type="scientific">Piptocephalis cylindrospora</name>
    <dbReference type="NCBI Taxonomy" id="1907219"/>
    <lineage>
        <taxon>Eukaryota</taxon>
        <taxon>Fungi</taxon>
        <taxon>Fungi incertae sedis</taxon>
        <taxon>Zoopagomycota</taxon>
        <taxon>Zoopagomycotina</taxon>
        <taxon>Zoopagomycetes</taxon>
        <taxon>Zoopagales</taxon>
        <taxon>Piptocephalidaceae</taxon>
        <taxon>Piptocephalis</taxon>
    </lineage>
</organism>
<dbReference type="InterPro" id="IPR045010">
    <property type="entry name" value="MDR_fam"/>
</dbReference>
<keyword evidence="1" id="KW-0560">Oxidoreductase</keyword>
<reference evidence="4" key="1">
    <citation type="journal article" date="2018" name="Nat. Microbiol.">
        <title>Leveraging single-cell genomics to expand the fungal tree of life.</title>
        <authorList>
            <person name="Ahrendt S.R."/>
            <person name="Quandt C.A."/>
            <person name="Ciobanu D."/>
            <person name="Clum A."/>
            <person name="Salamov A."/>
            <person name="Andreopoulos B."/>
            <person name="Cheng J.F."/>
            <person name="Woyke T."/>
            <person name="Pelin A."/>
            <person name="Henrissat B."/>
            <person name="Reynolds N.K."/>
            <person name="Benny G.L."/>
            <person name="Smith M.E."/>
            <person name="James T.Y."/>
            <person name="Grigoriev I.V."/>
        </authorList>
    </citation>
    <scope>NUCLEOTIDE SEQUENCE [LARGE SCALE GENOMIC DNA]</scope>
</reference>